<evidence type="ECO:0000313" key="3">
    <source>
        <dbReference type="EMBL" id="WDR04653.1"/>
    </source>
</evidence>
<dbReference type="EMBL" id="CP118247">
    <property type="protein sequence ID" value="WDR04653.1"/>
    <property type="molecule type" value="Genomic_DNA"/>
</dbReference>
<feature type="domain" description="Amidohydrolase-related" evidence="2">
    <location>
        <begin position="6"/>
        <end position="280"/>
    </location>
</feature>
<dbReference type="Pfam" id="PF04909">
    <property type="entry name" value="Amidohydro_2"/>
    <property type="match status" value="1"/>
</dbReference>
<dbReference type="InterPro" id="IPR006680">
    <property type="entry name" value="Amidohydro-rel"/>
</dbReference>
<name>A0ABY7YTF6_9HYPH</name>
<proteinExistence type="inferred from homology"/>
<dbReference type="PANTHER" id="PTHR43569:SF2">
    <property type="entry name" value="AMIDOHYDROLASE-RELATED DOMAIN-CONTAINING PROTEIN"/>
    <property type="match status" value="1"/>
</dbReference>
<dbReference type="Proteomes" id="UP001222118">
    <property type="component" value="Chromosome"/>
</dbReference>
<protein>
    <submittedName>
        <fullName evidence="3">Amidohydrolase family protein</fullName>
    </submittedName>
</protein>
<evidence type="ECO:0000313" key="4">
    <source>
        <dbReference type="Proteomes" id="UP001222118"/>
    </source>
</evidence>
<sequence length="280" mass="30834">MAPPRIDSHQHFIDISRGVHDWIRDDMAVLRRDLGPDQLRPLLAASGVDGTVLVQASQTWDENACMINEAKRAGFVRGIVGWLDLEAPDAVERLEELAREPLIKGVRPILQGMSDDNWVHRDKVVAALSHLPRLNLCLDALIQPRHLGVIERLARQLPDLPIVIDHGANPEIAGRSEPDPAWRRGLAACAGHQQVMCKLSGLATHDVEGWRQSGSLDASVNDLLDIFGTDRLMWGSDWPVLNLAADYAGWVERSTGLAQSLSTDERAALFGGTATSFYKL</sequence>
<organism evidence="3 4">
    <name type="scientific">Devosia rhodophyticola</name>
    <dbReference type="NCBI Taxonomy" id="3026423"/>
    <lineage>
        <taxon>Bacteria</taxon>
        <taxon>Pseudomonadati</taxon>
        <taxon>Pseudomonadota</taxon>
        <taxon>Alphaproteobacteria</taxon>
        <taxon>Hyphomicrobiales</taxon>
        <taxon>Devosiaceae</taxon>
        <taxon>Devosia</taxon>
    </lineage>
</organism>
<dbReference type="InterPro" id="IPR032466">
    <property type="entry name" value="Metal_Hydrolase"/>
</dbReference>
<dbReference type="SUPFAM" id="SSF51556">
    <property type="entry name" value="Metallo-dependent hydrolases"/>
    <property type="match status" value="1"/>
</dbReference>
<reference evidence="3 4" key="1">
    <citation type="submission" date="2023-02" db="EMBL/GenBank/DDBJ databases">
        <title>Devosia chondri sp. nov., isolated from the phycosphere of marine algae.</title>
        <authorList>
            <person name="Kim J.M."/>
            <person name="Lee J.K."/>
            <person name="Choi B.J."/>
            <person name="Bayburt H."/>
            <person name="Jeon C.O."/>
        </authorList>
    </citation>
    <scope>NUCLEOTIDE SEQUENCE [LARGE SCALE GENOMIC DNA]</scope>
    <source>
        <strain evidence="3 4">G2-5</strain>
    </source>
</reference>
<dbReference type="RefSeq" id="WP_282210174.1">
    <property type="nucleotide sequence ID" value="NZ_CP118247.1"/>
</dbReference>
<gene>
    <name evidence="3" type="ORF">PSQ90_09960</name>
</gene>
<dbReference type="InterPro" id="IPR052350">
    <property type="entry name" value="Metallo-dep_Lactonases"/>
</dbReference>
<keyword evidence="4" id="KW-1185">Reference proteome</keyword>
<evidence type="ECO:0000259" key="2">
    <source>
        <dbReference type="Pfam" id="PF04909"/>
    </source>
</evidence>
<dbReference type="PANTHER" id="PTHR43569">
    <property type="entry name" value="AMIDOHYDROLASE"/>
    <property type="match status" value="1"/>
</dbReference>
<comment type="similarity">
    <text evidence="1">Belongs to the metallo-dependent hydrolases superfamily.</text>
</comment>
<dbReference type="Gene3D" id="3.20.20.140">
    <property type="entry name" value="Metal-dependent hydrolases"/>
    <property type="match status" value="1"/>
</dbReference>
<evidence type="ECO:0000256" key="1">
    <source>
        <dbReference type="ARBA" id="ARBA00038310"/>
    </source>
</evidence>
<accession>A0ABY7YTF6</accession>